<dbReference type="InterPro" id="IPR013525">
    <property type="entry name" value="ABC2_TM"/>
</dbReference>
<keyword evidence="3 9" id="KW-0813">Transport</keyword>
<evidence type="ECO:0000256" key="5">
    <source>
        <dbReference type="ARBA" id="ARBA00022519"/>
    </source>
</evidence>
<feature type="transmembrane region" description="Helical" evidence="9">
    <location>
        <begin position="199"/>
        <end position="216"/>
    </location>
</feature>
<dbReference type="OrthoDB" id="9786910at2"/>
<keyword evidence="6 9" id="KW-0812">Transmembrane</keyword>
<keyword evidence="8 9" id="KW-0472">Membrane</keyword>
<dbReference type="PRINTS" id="PR00164">
    <property type="entry name" value="ABC2TRNSPORT"/>
</dbReference>
<reference evidence="11 12" key="1">
    <citation type="submission" date="2016-11" db="EMBL/GenBank/DDBJ databases">
        <authorList>
            <person name="Jaros S."/>
            <person name="Januszkiewicz K."/>
            <person name="Wedrychowicz H."/>
        </authorList>
    </citation>
    <scope>NUCLEOTIDE SEQUENCE [LARGE SCALE GENOMIC DNA]</scope>
    <source>
        <strain evidence="11 12">DSM 24574</strain>
    </source>
</reference>
<comment type="subcellular location">
    <subcellularLocation>
        <location evidence="1">Cell inner membrane</location>
        <topology evidence="1">Multi-pass membrane protein</topology>
    </subcellularLocation>
    <subcellularLocation>
        <location evidence="9">Cell membrane</location>
        <topology evidence="9">Multi-pass membrane protein</topology>
    </subcellularLocation>
</comment>
<evidence type="ECO:0000256" key="8">
    <source>
        <dbReference type="ARBA" id="ARBA00023136"/>
    </source>
</evidence>
<sequence length="285" mass="32552">MKTMQQDEKWDTILRPRSGLFVFPWRDVLRYRDLLYMFVKRDVVIIYKQTVLGPVWFFIQPILTTVIYIVVFGGIAGISTDGVPKALFYSAGIVVWNYFSESLTLTSRTFTDNANLFGKVYFPRIIVPIAKVLSGLLKFFVQFLFFVVVMVVYLLKGTPIQMHYHIIYFPLLILLMAGLGLGIGIVFTSMTAKYRDLTFLIQFGVTLMMYATPVIYPLSSVPEKYKSYILLNPVTPIVEGFRYAFMGAGSWSWGGLAYTACFMVVVLFLGMVTFSKVEKTFIDNV</sequence>
<gene>
    <name evidence="11" type="ORF">SAMN04488109_0919</name>
</gene>
<feature type="transmembrane region" description="Helical" evidence="9">
    <location>
        <begin position="57"/>
        <end position="79"/>
    </location>
</feature>
<keyword evidence="7 9" id="KW-1133">Transmembrane helix</keyword>
<protein>
    <recommendedName>
        <fullName evidence="9">Transport permease protein</fullName>
    </recommendedName>
</protein>
<dbReference type="Proteomes" id="UP000184212">
    <property type="component" value="Unassembled WGS sequence"/>
</dbReference>
<feature type="transmembrane region" description="Helical" evidence="9">
    <location>
        <begin position="125"/>
        <end position="155"/>
    </location>
</feature>
<dbReference type="Pfam" id="PF01061">
    <property type="entry name" value="ABC2_membrane"/>
    <property type="match status" value="1"/>
</dbReference>
<proteinExistence type="inferred from homology"/>
<comment type="similarity">
    <text evidence="2 9">Belongs to the ABC-2 integral membrane protein family.</text>
</comment>
<dbReference type="InterPro" id="IPR000412">
    <property type="entry name" value="ABC_2_transport"/>
</dbReference>
<dbReference type="GO" id="GO:0043190">
    <property type="term" value="C:ATP-binding cassette (ABC) transporter complex"/>
    <property type="evidence" value="ECO:0007669"/>
    <property type="project" value="InterPro"/>
</dbReference>
<feature type="transmembrane region" description="Helical" evidence="9">
    <location>
        <begin position="167"/>
        <end position="187"/>
    </location>
</feature>
<evidence type="ECO:0000256" key="3">
    <source>
        <dbReference type="ARBA" id="ARBA00022448"/>
    </source>
</evidence>
<keyword evidence="5" id="KW-0997">Cell inner membrane</keyword>
<feature type="domain" description="ABC transmembrane type-2" evidence="10">
    <location>
        <begin position="52"/>
        <end position="277"/>
    </location>
</feature>
<dbReference type="GO" id="GO:0015920">
    <property type="term" value="P:lipopolysaccharide transport"/>
    <property type="evidence" value="ECO:0007669"/>
    <property type="project" value="TreeGrafter"/>
</dbReference>
<evidence type="ECO:0000256" key="2">
    <source>
        <dbReference type="ARBA" id="ARBA00007783"/>
    </source>
</evidence>
<keyword evidence="12" id="KW-1185">Reference proteome</keyword>
<evidence type="ECO:0000313" key="12">
    <source>
        <dbReference type="Proteomes" id="UP000184212"/>
    </source>
</evidence>
<dbReference type="PIRSF" id="PIRSF006648">
    <property type="entry name" value="DrrB"/>
    <property type="match status" value="1"/>
</dbReference>
<evidence type="ECO:0000259" key="10">
    <source>
        <dbReference type="PROSITE" id="PS51012"/>
    </source>
</evidence>
<dbReference type="PANTHER" id="PTHR30413:SF8">
    <property type="entry name" value="TRANSPORT PERMEASE PROTEIN"/>
    <property type="match status" value="1"/>
</dbReference>
<dbReference type="RefSeq" id="WP_073131488.1">
    <property type="nucleotide sequence ID" value="NZ_FQWQ01000001.1"/>
</dbReference>
<dbReference type="InterPro" id="IPR047817">
    <property type="entry name" value="ABC2_TM_bact-type"/>
</dbReference>
<dbReference type="PANTHER" id="PTHR30413">
    <property type="entry name" value="INNER MEMBRANE TRANSPORT PERMEASE"/>
    <property type="match status" value="1"/>
</dbReference>
<dbReference type="PROSITE" id="PS51012">
    <property type="entry name" value="ABC_TM2"/>
    <property type="match status" value="1"/>
</dbReference>
<dbReference type="STRING" id="947013.SAMN04488109_0919"/>
<dbReference type="GO" id="GO:0140359">
    <property type="term" value="F:ABC-type transporter activity"/>
    <property type="evidence" value="ECO:0007669"/>
    <property type="project" value="InterPro"/>
</dbReference>
<feature type="transmembrane region" description="Helical" evidence="9">
    <location>
        <begin position="86"/>
        <end position="105"/>
    </location>
</feature>
<name>A0A1M5KZ14_9BACT</name>
<accession>A0A1M5KZ14</accession>
<organism evidence="11 12">
    <name type="scientific">Chryseolinea serpens</name>
    <dbReference type="NCBI Taxonomy" id="947013"/>
    <lineage>
        <taxon>Bacteria</taxon>
        <taxon>Pseudomonadati</taxon>
        <taxon>Bacteroidota</taxon>
        <taxon>Cytophagia</taxon>
        <taxon>Cytophagales</taxon>
        <taxon>Fulvivirgaceae</taxon>
        <taxon>Chryseolinea</taxon>
    </lineage>
</organism>
<evidence type="ECO:0000256" key="4">
    <source>
        <dbReference type="ARBA" id="ARBA00022475"/>
    </source>
</evidence>
<dbReference type="EMBL" id="FQWQ01000001">
    <property type="protein sequence ID" value="SHG57955.1"/>
    <property type="molecule type" value="Genomic_DNA"/>
</dbReference>
<evidence type="ECO:0000313" key="11">
    <source>
        <dbReference type="EMBL" id="SHG57955.1"/>
    </source>
</evidence>
<evidence type="ECO:0000256" key="1">
    <source>
        <dbReference type="ARBA" id="ARBA00004429"/>
    </source>
</evidence>
<evidence type="ECO:0000256" key="7">
    <source>
        <dbReference type="ARBA" id="ARBA00022989"/>
    </source>
</evidence>
<evidence type="ECO:0000256" key="6">
    <source>
        <dbReference type="ARBA" id="ARBA00022692"/>
    </source>
</evidence>
<evidence type="ECO:0000256" key="9">
    <source>
        <dbReference type="RuleBase" id="RU361157"/>
    </source>
</evidence>
<dbReference type="AlphaFoldDB" id="A0A1M5KZ14"/>
<keyword evidence="4 9" id="KW-1003">Cell membrane</keyword>
<feature type="transmembrane region" description="Helical" evidence="9">
    <location>
        <begin position="251"/>
        <end position="274"/>
    </location>
</feature>